<protein>
    <submittedName>
        <fullName evidence="2">Uncharacterized protein</fullName>
    </submittedName>
</protein>
<gene>
    <name evidence="2" type="ORF">P5673_002907</name>
</gene>
<keyword evidence="3" id="KW-1185">Reference proteome</keyword>
<comment type="caution">
    <text evidence="2">The sequence shown here is derived from an EMBL/GenBank/DDBJ whole genome shotgun (WGS) entry which is preliminary data.</text>
</comment>
<organism evidence="2 3">
    <name type="scientific">Acropora cervicornis</name>
    <name type="common">Staghorn coral</name>
    <dbReference type="NCBI Taxonomy" id="6130"/>
    <lineage>
        <taxon>Eukaryota</taxon>
        <taxon>Metazoa</taxon>
        <taxon>Cnidaria</taxon>
        <taxon>Anthozoa</taxon>
        <taxon>Hexacorallia</taxon>
        <taxon>Scleractinia</taxon>
        <taxon>Astrocoeniina</taxon>
        <taxon>Acroporidae</taxon>
        <taxon>Acropora</taxon>
    </lineage>
</organism>
<dbReference type="Proteomes" id="UP001249851">
    <property type="component" value="Unassembled WGS sequence"/>
</dbReference>
<dbReference type="PANTHER" id="PTHR47331">
    <property type="entry name" value="PHD-TYPE DOMAIN-CONTAINING PROTEIN"/>
    <property type="match status" value="1"/>
</dbReference>
<sequence length="256" mass="28624">MSQVGPYIQRMQRQKDLQDLQSQTSNLTARGLSIPQPKPPDQENRESGLRNPICHCSEVRNVNSHAEFVSHSLIVPSWLHHESNPDNKIMVYALLDDQSDACFIKTSALEKLNVNGPEVHLKLFTVLAEEDITSEKITGLVVRGDVALLLGINCARAIKPREIISGNDDDPYAKRTALGWGVAGMVALDTCEGEESKGVNRVAAYEVPFSPKKMCHFVLKTHTKEVLNPAQANRMFETNTAEDPRRLCFLKDQYRS</sequence>
<dbReference type="AlphaFoldDB" id="A0AAD9R2I1"/>
<feature type="compositionally biased region" description="Polar residues" evidence="1">
    <location>
        <begin position="19"/>
        <end position="28"/>
    </location>
</feature>
<proteinExistence type="predicted"/>
<dbReference type="PANTHER" id="PTHR47331:SF5">
    <property type="entry name" value="RIBONUCLEASE H"/>
    <property type="match status" value="1"/>
</dbReference>
<name>A0AAD9R2I1_ACRCE</name>
<evidence type="ECO:0000256" key="1">
    <source>
        <dbReference type="SAM" id="MobiDB-lite"/>
    </source>
</evidence>
<reference evidence="2" key="2">
    <citation type="journal article" date="2023" name="Science">
        <title>Genomic signatures of disease resistance in endangered staghorn corals.</title>
        <authorList>
            <person name="Vollmer S.V."/>
            <person name="Selwyn J.D."/>
            <person name="Despard B.A."/>
            <person name="Roesel C.L."/>
        </authorList>
    </citation>
    <scope>NUCLEOTIDE SEQUENCE</scope>
    <source>
        <strain evidence="2">K2</strain>
    </source>
</reference>
<feature type="region of interest" description="Disordered" evidence="1">
    <location>
        <begin position="1"/>
        <end position="49"/>
    </location>
</feature>
<evidence type="ECO:0000313" key="2">
    <source>
        <dbReference type="EMBL" id="KAK2571551.1"/>
    </source>
</evidence>
<evidence type="ECO:0000313" key="3">
    <source>
        <dbReference type="Proteomes" id="UP001249851"/>
    </source>
</evidence>
<dbReference type="EMBL" id="JARQWQ010000005">
    <property type="protein sequence ID" value="KAK2571551.1"/>
    <property type="molecule type" value="Genomic_DNA"/>
</dbReference>
<reference evidence="2" key="1">
    <citation type="journal article" date="2023" name="G3 (Bethesda)">
        <title>Whole genome assembly and annotation of the endangered Caribbean coral Acropora cervicornis.</title>
        <authorList>
            <person name="Selwyn J.D."/>
            <person name="Vollmer S.V."/>
        </authorList>
    </citation>
    <scope>NUCLEOTIDE SEQUENCE</scope>
    <source>
        <strain evidence="2">K2</strain>
    </source>
</reference>
<accession>A0AAD9R2I1</accession>